<dbReference type="AlphaFoldDB" id="A0A917LA55"/>
<proteinExistence type="predicted"/>
<dbReference type="EMBL" id="BMQA01000043">
    <property type="protein sequence ID" value="GGJ52991.1"/>
    <property type="molecule type" value="Genomic_DNA"/>
</dbReference>
<keyword evidence="2" id="KW-1185">Reference proteome</keyword>
<reference evidence="1" key="2">
    <citation type="submission" date="2020-09" db="EMBL/GenBank/DDBJ databases">
        <authorList>
            <person name="Sun Q."/>
            <person name="Ohkuma M."/>
        </authorList>
    </citation>
    <scope>NUCLEOTIDE SEQUENCE</scope>
    <source>
        <strain evidence="1">JCM 3086</strain>
    </source>
</reference>
<comment type="caution">
    <text evidence="1">The sequence shown here is derived from an EMBL/GenBank/DDBJ whole genome shotgun (WGS) entry which is preliminary data.</text>
</comment>
<accession>A0A917LA55</accession>
<name>A0A917LA55_9ACTN</name>
<dbReference type="Proteomes" id="UP000657574">
    <property type="component" value="Unassembled WGS sequence"/>
</dbReference>
<organism evidence="1 2">
    <name type="scientific">Streptomyces brasiliensis</name>
    <dbReference type="NCBI Taxonomy" id="1954"/>
    <lineage>
        <taxon>Bacteria</taxon>
        <taxon>Bacillati</taxon>
        <taxon>Actinomycetota</taxon>
        <taxon>Actinomycetes</taxon>
        <taxon>Kitasatosporales</taxon>
        <taxon>Streptomycetaceae</taxon>
        <taxon>Streptomyces</taxon>
    </lineage>
</organism>
<gene>
    <name evidence="1" type="ORF">GCM10010121_074740</name>
</gene>
<sequence length="105" mass="11126">MIIADSELNSLHAGYLAQVRNDADHPGYVFLRDRLTAADGVAPGSVFDIEFRTRLEAPHSPGWWARLVNSLLGGATSASSFPVQGNPIGSLSGNFGAPQRSSSDD</sequence>
<reference evidence="1" key="1">
    <citation type="journal article" date="2014" name="Int. J. Syst. Evol. Microbiol.">
        <title>Complete genome sequence of Corynebacterium casei LMG S-19264T (=DSM 44701T), isolated from a smear-ripened cheese.</title>
        <authorList>
            <consortium name="US DOE Joint Genome Institute (JGI-PGF)"/>
            <person name="Walter F."/>
            <person name="Albersmeier A."/>
            <person name="Kalinowski J."/>
            <person name="Ruckert C."/>
        </authorList>
    </citation>
    <scope>NUCLEOTIDE SEQUENCE</scope>
    <source>
        <strain evidence="1">JCM 3086</strain>
    </source>
</reference>
<evidence type="ECO:0000313" key="2">
    <source>
        <dbReference type="Proteomes" id="UP000657574"/>
    </source>
</evidence>
<evidence type="ECO:0000313" key="1">
    <source>
        <dbReference type="EMBL" id="GGJ52991.1"/>
    </source>
</evidence>
<dbReference type="RefSeq" id="WP_189315821.1">
    <property type="nucleotide sequence ID" value="NZ_BMQA01000043.1"/>
</dbReference>
<protein>
    <submittedName>
        <fullName evidence="1">Uncharacterized protein</fullName>
    </submittedName>
</protein>